<dbReference type="PANTHER" id="PTHR32170:SF3">
    <property type="entry name" value="PROTEASOME ACTIVATOR COMPLEX SUBUNIT 4"/>
    <property type="match status" value="1"/>
</dbReference>
<dbReference type="GO" id="GO:0070628">
    <property type="term" value="F:proteasome binding"/>
    <property type="evidence" value="ECO:0007669"/>
    <property type="project" value="InterPro"/>
</dbReference>
<dbReference type="GO" id="GO:0005829">
    <property type="term" value="C:cytosol"/>
    <property type="evidence" value="ECO:0007669"/>
    <property type="project" value="TreeGrafter"/>
</dbReference>
<name>A0A8S3HLQ4_9BILA</name>
<dbReference type="PANTHER" id="PTHR32170">
    <property type="entry name" value="PROTEASOME ACTIVATOR COMPLEX SUBUNIT 4"/>
    <property type="match status" value="1"/>
</dbReference>
<dbReference type="Proteomes" id="UP000676336">
    <property type="component" value="Unassembled WGS sequence"/>
</dbReference>
<reference evidence="2" key="1">
    <citation type="submission" date="2021-02" db="EMBL/GenBank/DDBJ databases">
        <authorList>
            <person name="Nowell W R."/>
        </authorList>
    </citation>
    <scope>NUCLEOTIDE SEQUENCE</scope>
</reference>
<dbReference type="Pfam" id="PF23096">
    <property type="entry name" value="HEAT_PSME4"/>
    <property type="match status" value="1"/>
</dbReference>
<evidence type="ECO:0000313" key="2">
    <source>
        <dbReference type="EMBL" id="CAF5184768.1"/>
    </source>
</evidence>
<dbReference type="GO" id="GO:0005634">
    <property type="term" value="C:nucleus"/>
    <property type="evidence" value="ECO:0007669"/>
    <property type="project" value="TreeGrafter"/>
</dbReference>
<dbReference type="EMBL" id="CAJOBI010320845">
    <property type="protein sequence ID" value="CAF5184768.1"/>
    <property type="molecule type" value="Genomic_DNA"/>
</dbReference>
<feature type="non-terminal residue" evidence="2">
    <location>
        <position position="1"/>
    </location>
</feature>
<feature type="domain" description="Proteasome activator complex subunit 4-like HEAT repeat-like" evidence="1">
    <location>
        <begin position="2"/>
        <end position="132"/>
    </location>
</feature>
<proteinExistence type="predicted"/>
<dbReference type="AlphaFoldDB" id="A0A8S3HLQ4"/>
<dbReference type="InterPro" id="IPR055455">
    <property type="entry name" value="HEAT_PSME4"/>
</dbReference>
<sequence length="214" mass="25466">MYKGLFRNFGLAFVDNFIEQVYILVREQTREKYEGSHRAAAEIVAGMIRGSKYWTLAMLEELWQKLTPLLTEVTNNLNNETYSHWGSCFRYCLNDTDPRRMFQPINFISTLINCDTVGNTFNEASRWYLVQSLRVLQWRIPSIWYLIYEQAKELLDHPSKLMRERIATLLSISFAFDRTFFNGASVRHPNIHHFVNMMREKLHQAIEIYERKPL</sequence>
<evidence type="ECO:0000259" key="1">
    <source>
        <dbReference type="Pfam" id="PF23096"/>
    </source>
</evidence>
<dbReference type="GO" id="GO:0010499">
    <property type="term" value="P:proteasomal ubiquitin-independent protein catabolic process"/>
    <property type="evidence" value="ECO:0007669"/>
    <property type="project" value="TreeGrafter"/>
</dbReference>
<accession>A0A8S3HLQ4</accession>
<protein>
    <recommendedName>
        <fullName evidence="1">Proteasome activator complex subunit 4-like HEAT repeat-like domain-containing protein</fullName>
    </recommendedName>
</protein>
<comment type="caution">
    <text evidence="2">The sequence shown here is derived from an EMBL/GenBank/DDBJ whole genome shotgun (WGS) entry which is preliminary data.</text>
</comment>
<dbReference type="GO" id="GO:0016504">
    <property type="term" value="F:peptidase activator activity"/>
    <property type="evidence" value="ECO:0007669"/>
    <property type="project" value="InterPro"/>
</dbReference>
<organism evidence="2 3">
    <name type="scientific">Rotaria magnacalcarata</name>
    <dbReference type="NCBI Taxonomy" id="392030"/>
    <lineage>
        <taxon>Eukaryota</taxon>
        <taxon>Metazoa</taxon>
        <taxon>Spiralia</taxon>
        <taxon>Gnathifera</taxon>
        <taxon>Rotifera</taxon>
        <taxon>Eurotatoria</taxon>
        <taxon>Bdelloidea</taxon>
        <taxon>Philodinida</taxon>
        <taxon>Philodinidae</taxon>
        <taxon>Rotaria</taxon>
    </lineage>
</organism>
<feature type="non-terminal residue" evidence="2">
    <location>
        <position position="214"/>
    </location>
</feature>
<evidence type="ECO:0000313" key="3">
    <source>
        <dbReference type="Proteomes" id="UP000676336"/>
    </source>
</evidence>
<gene>
    <name evidence="2" type="ORF">SMN809_LOCUS70122</name>
</gene>
<dbReference type="InterPro" id="IPR035309">
    <property type="entry name" value="PSME4"/>
</dbReference>